<sequence>MEIDVVLFLLRIVSGALLIAFLGVLFFVLMRDYRSATGQTQSYRRRFGRLVALTNIEGNLLETGQTYPLMPLTSLGRSPTNTIVINDDFASSEHATIALRNNQWWLEDRNSRNGTLLNGDKTEAPVIITQGDVIGIGNLSFRIELE</sequence>
<dbReference type="InterPro" id="IPR008984">
    <property type="entry name" value="SMAD_FHA_dom_sf"/>
</dbReference>
<dbReference type="EMBL" id="CP062983">
    <property type="protein sequence ID" value="QPC80869.1"/>
    <property type="molecule type" value="Genomic_DNA"/>
</dbReference>
<gene>
    <name evidence="3" type="ORF">G4Y79_14250</name>
</gene>
<dbReference type="Pfam" id="PF00498">
    <property type="entry name" value="FHA"/>
    <property type="match status" value="1"/>
</dbReference>
<evidence type="ECO:0000256" key="1">
    <source>
        <dbReference type="SAM" id="Phobius"/>
    </source>
</evidence>
<feature type="transmembrane region" description="Helical" evidence="1">
    <location>
        <begin position="6"/>
        <end position="29"/>
    </location>
</feature>
<accession>A0A7S8E5X2</accession>
<dbReference type="InterPro" id="IPR000253">
    <property type="entry name" value="FHA_dom"/>
</dbReference>
<keyword evidence="1" id="KW-0472">Membrane</keyword>
<evidence type="ECO:0000259" key="2">
    <source>
        <dbReference type="PROSITE" id="PS50006"/>
    </source>
</evidence>
<name>A0A7S8E5X2_9CHLR</name>
<dbReference type="SMART" id="SM00240">
    <property type="entry name" value="FHA"/>
    <property type="match status" value="1"/>
</dbReference>
<dbReference type="SUPFAM" id="SSF49879">
    <property type="entry name" value="SMAD/FHA domain"/>
    <property type="match status" value="1"/>
</dbReference>
<dbReference type="KEGG" id="pmet:G4Y79_14250"/>
<dbReference type="Proteomes" id="UP000594468">
    <property type="component" value="Chromosome"/>
</dbReference>
<dbReference type="RefSeq" id="WP_195168944.1">
    <property type="nucleotide sequence ID" value="NZ_CP062983.1"/>
</dbReference>
<proteinExistence type="predicted"/>
<reference evidence="3 4" key="1">
    <citation type="submission" date="2020-02" db="EMBL/GenBank/DDBJ databases">
        <authorList>
            <person name="Zheng R.K."/>
            <person name="Sun C.M."/>
        </authorList>
    </citation>
    <scope>NUCLEOTIDE SEQUENCE [LARGE SCALE GENOMIC DNA]</scope>
    <source>
        <strain evidence="4">rifampicinis</strain>
    </source>
</reference>
<keyword evidence="4" id="KW-1185">Reference proteome</keyword>
<feature type="domain" description="FHA" evidence="2">
    <location>
        <begin position="73"/>
        <end position="122"/>
    </location>
</feature>
<protein>
    <submittedName>
        <fullName evidence="3">FHA domain-containing protein</fullName>
    </submittedName>
</protein>
<keyword evidence="1" id="KW-1133">Transmembrane helix</keyword>
<keyword evidence="1" id="KW-0812">Transmembrane</keyword>
<dbReference type="AlphaFoldDB" id="A0A7S8E5X2"/>
<dbReference type="PROSITE" id="PS50006">
    <property type="entry name" value="FHA_DOMAIN"/>
    <property type="match status" value="1"/>
</dbReference>
<evidence type="ECO:0000313" key="3">
    <source>
        <dbReference type="EMBL" id="QPC80869.1"/>
    </source>
</evidence>
<dbReference type="Gene3D" id="2.60.200.20">
    <property type="match status" value="1"/>
</dbReference>
<evidence type="ECO:0000313" key="4">
    <source>
        <dbReference type="Proteomes" id="UP000594468"/>
    </source>
</evidence>
<organism evidence="3 4">
    <name type="scientific">Phototrophicus methaneseepsis</name>
    <dbReference type="NCBI Taxonomy" id="2710758"/>
    <lineage>
        <taxon>Bacteria</taxon>
        <taxon>Bacillati</taxon>
        <taxon>Chloroflexota</taxon>
        <taxon>Candidatus Thermofontia</taxon>
        <taxon>Phototrophicales</taxon>
        <taxon>Phototrophicaceae</taxon>
        <taxon>Phototrophicus</taxon>
    </lineage>
</organism>